<feature type="domain" description="Xylose isomerase-like TIM barrel" evidence="5">
    <location>
        <begin position="26"/>
        <end position="259"/>
    </location>
</feature>
<dbReference type="InterPro" id="IPR013022">
    <property type="entry name" value="Xyl_isomerase-like_TIM-brl"/>
</dbReference>
<dbReference type="Proteomes" id="UP000298252">
    <property type="component" value="Unassembled WGS sequence"/>
</dbReference>
<dbReference type="Gene3D" id="3.20.20.150">
    <property type="entry name" value="Divalent-metal-dependent TIM barrel enzymes"/>
    <property type="match status" value="1"/>
</dbReference>
<dbReference type="InterPro" id="IPR026040">
    <property type="entry name" value="HyI-like"/>
</dbReference>
<proteinExistence type="inferred from homology"/>
<keyword evidence="9" id="KW-1185">Reference proteome</keyword>
<evidence type="ECO:0000256" key="1">
    <source>
        <dbReference type="ARBA" id="ARBA00023235"/>
    </source>
</evidence>
<reference evidence="7 9" key="2">
    <citation type="submission" date="2019-03" db="EMBL/GenBank/DDBJ databases">
        <title>Genomics of glacier-inhabiting Cryobacterium strains.</title>
        <authorList>
            <person name="Liu Q."/>
            <person name="Xin Y.-H."/>
        </authorList>
    </citation>
    <scope>NUCLEOTIDE SEQUENCE [LARGE SCALE GENOMIC DNA]</scope>
    <source>
        <strain evidence="7 9">Hh8</strain>
    </source>
</reference>
<dbReference type="Proteomes" id="UP000199639">
    <property type="component" value="Unassembled WGS sequence"/>
</dbReference>
<dbReference type="PANTHER" id="PTHR43489:SF6">
    <property type="entry name" value="HYDROXYPYRUVATE ISOMERASE-RELATED"/>
    <property type="match status" value="1"/>
</dbReference>
<dbReference type="SUPFAM" id="SSF51658">
    <property type="entry name" value="Xylose isomerase-like"/>
    <property type="match status" value="1"/>
</dbReference>
<dbReference type="EMBL" id="SOFD01000029">
    <property type="protein sequence ID" value="TFB75768.1"/>
    <property type="molecule type" value="Genomic_DNA"/>
</dbReference>
<dbReference type="Pfam" id="PF01261">
    <property type="entry name" value="AP_endonuc_2"/>
    <property type="match status" value="1"/>
</dbReference>
<gene>
    <name evidence="7" type="ORF">E3O21_12670</name>
    <name evidence="6" type="ORF">SAMN05216368_107184</name>
</gene>
<dbReference type="EMBL" id="FNIB01000007">
    <property type="protein sequence ID" value="SDN79785.1"/>
    <property type="molecule type" value="Genomic_DNA"/>
</dbReference>
<dbReference type="GO" id="GO:0046487">
    <property type="term" value="P:glyoxylate metabolic process"/>
    <property type="evidence" value="ECO:0007669"/>
    <property type="project" value="TreeGrafter"/>
</dbReference>
<dbReference type="PANTHER" id="PTHR43489">
    <property type="entry name" value="ISOMERASE"/>
    <property type="match status" value="1"/>
</dbReference>
<evidence type="ECO:0000313" key="7">
    <source>
        <dbReference type="EMBL" id="TFB75768.1"/>
    </source>
</evidence>
<dbReference type="InterPro" id="IPR050417">
    <property type="entry name" value="Sugar_Epim/Isomerase"/>
</dbReference>
<organism evidence="6 8">
    <name type="scientific">Cryobacterium flavum</name>
    <dbReference type="NCBI Taxonomy" id="1424659"/>
    <lineage>
        <taxon>Bacteria</taxon>
        <taxon>Bacillati</taxon>
        <taxon>Actinomycetota</taxon>
        <taxon>Actinomycetes</taxon>
        <taxon>Micrococcales</taxon>
        <taxon>Microbacteriaceae</taxon>
        <taxon>Cryobacterium</taxon>
    </lineage>
</organism>
<protein>
    <submittedName>
        <fullName evidence="6">Hydroxypyruvate isomerase</fullName>
    </submittedName>
</protein>
<comment type="similarity">
    <text evidence="3">Belongs to the hyi family.</text>
</comment>
<accession>A0A4R8V2Y3</accession>
<dbReference type="GO" id="GO:0008903">
    <property type="term" value="F:hydroxypyruvate isomerase activity"/>
    <property type="evidence" value="ECO:0007669"/>
    <property type="project" value="TreeGrafter"/>
</dbReference>
<evidence type="ECO:0000256" key="4">
    <source>
        <dbReference type="PIRSR" id="PIRSR006241-50"/>
    </source>
</evidence>
<sequence length="265" mass="29004">MRELIPLRLDANLKWLFTERPFLERFDAAAAAGFAGVEYANPYDFPLAQLRRCLADAGLHQVLINTPAGASCSLTRFGYACLPDAVGEFRDGISRSLEYATGLGATRIHVMGGLVPEGVRWDRAFATYVTNLAWAAEQAASTDVILVLEALNQGDAPGFVLESVEQAASVVEAIGSESLGILYDVYHAQVQQGDVISRLRNLFQHVAHVQIADPPSRTEPGTGEIGWNSFFAELRTLRYDGWIGLEYRPAKETVAGLAWRDAFTI</sequence>
<evidence type="ECO:0000259" key="5">
    <source>
        <dbReference type="Pfam" id="PF01261"/>
    </source>
</evidence>
<feature type="active site" description="Proton donor/acceptor" evidence="4">
    <location>
        <position position="246"/>
    </location>
</feature>
<name>A0A4R8V2Y3_9MICO</name>
<dbReference type="STRING" id="1424659.SAMN05216368_107184"/>
<evidence type="ECO:0000256" key="3">
    <source>
        <dbReference type="PIRNR" id="PIRNR006241"/>
    </source>
</evidence>
<dbReference type="PIRSF" id="PIRSF006241">
    <property type="entry name" value="HyI"/>
    <property type="match status" value="1"/>
</dbReference>
<keyword evidence="6" id="KW-0670">Pyruvate</keyword>
<keyword evidence="2" id="KW-0119">Carbohydrate metabolism</keyword>
<dbReference type="InterPro" id="IPR036237">
    <property type="entry name" value="Xyl_isomerase-like_sf"/>
</dbReference>
<evidence type="ECO:0000313" key="8">
    <source>
        <dbReference type="Proteomes" id="UP000199639"/>
    </source>
</evidence>
<keyword evidence="1 3" id="KW-0413">Isomerase</keyword>
<evidence type="ECO:0000256" key="2">
    <source>
        <dbReference type="ARBA" id="ARBA00023277"/>
    </source>
</evidence>
<reference evidence="6 8" key="1">
    <citation type="submission" date="2016-10" db="EMBL/GenBank/DDBJ databases">
        <authorList>
            <person name="Varghese N."/>
            <person name="Submissions S."/>
        </authorList>
    </citation>
    <scope>NUCLEOTIDE SEQUENCE [LARGE SCALE GENOMIC DNA]</scope>
    <source>
        <strain evidence="6 8">CGMCC 1.11215</strain>
    </source>
</reference>
<feature type="active site" description="Proton donor/acceptor" evidence="4">
    <location>
        <position position="149"/>
    </location>
</feature>
<dbReference type="FunFam" id="3.20.20.150:FF:000007">
    <property type="entry name" value="Hydroxypyruvate isomerase"/>
    <property type="match status" value="1"/>
</dbReference>
<dbReference type="AlphaFoldDB" id="A0A4R8V2Y3"/>
<evidence type="ECO:0000313" key="6">
    <source>
        <dbReference type="EMBL" id="SDN79785.1"/>
    </source>
</evidence>
<evidence type="ECO:0000313" key="9">
    <source>
        <dbReference type="Proteomes" id="UP000298252"/>
    </source>
</evidence>